<dbReference type="GO" id="GO:0007032">
    <property type="term" value="P:endosome organization"/>
    <property type="evidence" value="ECO:0007669"/>
    <property type="project" value="InterPro"/>
</dbReference>
<sequence length="109" mass="12406">MIMTISNFCVDNKDVVCYLVTKHSWKGKYKRIFSIGTLAITTYNPATLEITNQWEYSDFALIQPSQNAGDGKMFCRFSEKLRNVMGRCLKLIAECTAFSAAGLDKMNRM</sequence>
<evidence type="ECO:0000313" key="2">
    <source>
        <dbReference type="Proteomes" id="UP000005239"/>
    </source>
</evidence>
<reference evidence="1" key="2">
    <citation type="submission" date="2022-06" db="UniProtKB">
        <authorList>
            <consortium name="EnsemblMetazoa"/>
        </authorList>
    </citation>
    <scope>IDENTIFICATION</scope>
    <source>
        <strain evidence="1">PS312</strain>
    </source>
</reference>
<dbReference type="InterPro" id="IPR045802">
    <property type="entry name" value="GRV2/DNAJC13_N"/>
</dbReference>
<dbReference type="Proteomes" id="UP000005239">
    <property type="component" value="Unassembled WGS sequence"/>
</dbReference>
<dbReference type="PANTHER" id="PTHR36983:SF2">
    <property type="entry name" value="DNAJ HOMOLOG SUBFAMILY C MEMBER 13"/>
    <property type="match status" value="1"/>
</dbReference>
<dbReference type="OrthoDB" id="69656at2759"/>
<organism evidence="1 2">
    <name type="scientific">Pristionchus pacificus</name>
    <name type="common">Parasitic nematode worm</name>
    <dbReference type="NCBI Taxonomy" id="54126"/>
    <lineage>
        <taxon>Eukaryota</taxon>
        <taxon>Metazoa</taxon>
        <taxon>Ecdysozoa</taxon>
        <taxon>Nematoda</taxon>
        <taxon>Chromadorea</taxon>
        <taxon>Rhabditida</taxon>
        <taxon>Rhabditina</taxon>
        <taxon>Diplogasteromorpha</taxon>
        <taxon>Diplogasteroidea</taxon>
        <taxon>Neodiplogasteridae</taxon>
        <taxon>Pristionchus</taxon>
    </lineage>
</organism>
<accession>A0A8R1UUG3</accession>
<gene>
    <name evidence="1" type="primary">WBGene00275677</name>
</gene>
<dbReference type="EnsemblMetazoa" id="PPA37308.1">
    <property type="protein sequence ID" value="PPA37308.1"/>
    <property type="gene ID" value="WBGene00275677"/>
</dbReference>
<dbReference type="InterPro" id="IPR044978">
    <property type="entry name" value="GRV2/DNAJC13"/>
</dbReference>
<keyword evidence="2" id="KW-1185">Reference proteome</keyword>
<reference evidence="2" key="1">
    <citation type="journal article" date="2008" name="Nat. Genet.">
        <title>The Pristionchus pacificus genome provides a unique perspective on nematode lifestyle and parasitism.</title>
        <authorList>
            <person name="Dieterich C."/>
            <person name="Clifton S.W."/>
            <person name="Schuster L.N."/>
            <person name="Chinwalla A."/>
            <person name="Delehaunty K."/>
            <person name="Dinkelacker I."/>
            <person name="Fulton L."/>
            <person name="Fulton R."/>
            <person name="Godfrey J."/>
            <person name="Minx P."/>
            <person name="Mitreva M."/>
            <person name="Roeseler W."/>
            <person name="Tian H."/>
            <person name="Witte H."/>
            <person name="Yang S.P."/>
            <person name="Wilson R.K."/>
            <person name="Sommer R.J."/>
        </authorList>
    </citation>
    <scope>NUCLEOTIDE SEQUENCE [LARGE SCALE GENOMIC DNA]</scope>
    <source>
        <strain evidence="2">PS312</strain>
    </source>
</reference>
<evidence type="ECO:0000313" key="1">
    <source>
        <dbReference type="EnsemblMetazoa" id="PPA37308.1"/>
    </source>
</evidence>
<dbReference type="Pfam" id="PF19432">
    <property type="entry name" value="RME-8_N"/>
    <property type="match status" value="1"/>
</dbReference>
<dbReference type="AlphaFoldDB" id="A0A2A6BSD2"/>
<proteinExistence type="predicted"/>
<dbReference type="PANTHER" id="PTHR36983">
    <property type="entry name" value="DNAJ HOMOLOG SUBFAMILY C MEMBER 13"/>
    <property type="match status" value="1"/>
</dbReference>
<dbReference type="GO" id="GO:2000641">
    <property type="term" value="P:regulation of early endosome to late endosome transport"/>
    <property type="evidence" value="ECO:0007669"/>
    <property type="project" value="InterPro"/>
</dbReference>
<name>A0A2A6BSD2_PRIPA</name>
<accession>A0A2A6BSD2</accession>
<protein>
    <submittedName>
        <fullName evidence="1">Uncharacterized protein</fullName>
    </submittedName>
</protein>